<keyword evidence="3" id="KW-1185">Reference proteome</keyword>
<evidence type="ECO:0000313" key="2">
    <source>
        <dbReference type="EMBL" id="MEK8127979.1"/>
    </source>
</evidence>
<feature type="chain" id="PRO_5046788133" description="Fibronectin type-III domain-containing protein" evidence="1">
    <location>
        <begin position="25"/>
        <end position="137"/>
    </location>
</feature>
<protein>
    <recommendedName>
        <fullName evidence="4">Fibronectin type-III domain-containing protein</fullName>
    </recommendedName>
</protein>
<dbReference type="InterPro" id="IPR036116">
    <property type="entry name" value="FN3_sf"/>
</dbReference>
<dbReference type="EMBL" id="JBBPCC010000004">
    <property type="protein sequence ID" value="MEK8127979.1"/>
    <property type="molecule type" value="Genomic_DNA"/>
</dbReference>
<feature type="signal peptide" evidence="1">
    <location>
        <begin position="1"/>
        <end position="24"/>
    </location>
</feature>
<dbReference type="SUPFAM" id="SSF49265">
    <property type="entry name" value="Fibronectin type III"/>
    <property type="match status" value="1"/>
</dbReference>
<dbReference type="Gene3D" id="2.60.40.10">
    <property type="entry name" value="Immunoglobulins"/>
    <property type="match status" value="1"/>
</dbReference>
<keyword evidence="1" id="KW-0732">Signal</keyword>
<dbReference type="InterPro" id="IPR003961">
    <property type="entry name" value="FN3_dom"/>
</dbReference>
<dbReference type="InterPro" id="IPR013783">
    <property type="entry name" value="Ig-like_fold"/>
</dbReference>
<evidence type="ECO:0000256" key="1">
    <source>
        <dbReference type="SAM" id="SignalP"/>
    </source>
</evidence>
<organism evidence="2 3">
    <name type="scientific">Paenibacillus filicis</name>
    <dbReference type="NCBI Taxonomy" id="669464"/>
    <lineage>
        <taxon>Bacteria</taxon>
        <taxon>Bacillati</taxon>
        <taxon>Bacillota</taxon>
        <taxon>Bacilli</taxon>
        <taxon>Bacillales</taxon>
        <taxon>Paenibacillaceae</taxon>
        <taxon>Paenibacillus</taxon>
    </lineage>
</organism>
<dbReference type="CDD" id="cd00063">
    <property type="entry name" value="FN3"/>
    <property type="match status" value="1"/>
</dbReference>
<sequence>MKKLLIPTLAATLLLSIGSGSAFAQEPGVPAAASSSTSAEAFDVSALAATVRLNINWPAVSGATDYRITIRDSVTDNVKVNQNTNGSRSFSFDGSAGTTYKVWVGAYNSQGTLIKNSIIQYVYLSENENPNTIAIQW</sequence>
<accession>A0ABU9DGV7</accession>
<comment type="caution">
    <text evidence="2">The sequence shown here is derived from an EMBL/GenBank/DDBJ whole genome shotgun (WGS) entry which is preliminary data.</text>
</comment>
<dbReference type="Proteomes" id="UP001469365">
    <property type="component" value="Unassembled WGS sequence"/>
</dbReference>
<proteinExistence type="predicted"/>
<dbReference type="RefSeq" id="WP_341415043.1">
    <property type="nucleotide sequence ID" value="NZ_JBBPCC010000004.1"/>
</dbReference>
<name>A0ABU9DGV7_9BACL</name>
<evidence type="ECO:0000313" key="3">
    <source>
        <dbReference type="Proteomes" id="UP001469365"/>
    </source>
</evidence>
<reference evidence="2 3" key="1">
    <citation type="submission" date="2024-04" db="EMBL/GenBank/DDBJ databases">
        <title>draft genome sequnece of Paenibacillus filicis.</title>
        <authorList>
            <person name="Kim D.-U."/>
        </authorList>
    </citation>
    <scope>NUCLEOTIDE SEQUENCE [LARGE SCALE GENOMIC DNA]</scope>
    <source>
        <strain evidence="2 3">KACC14197</strain>
    </source>
</reference>
<gene>
    <name evidence="2" type="ORF">WMW72_08710</name>
</gene>
<evidence type="ECO:0008006" key="4">
    <source>
        <dbReference type="Google" id="ProtNLM"/>
    </source>
</evidence>